<feature type="compositionally biased region" description="Basic and acidic residues" evidence="1">
    <location>
        <begin position="300"/>
        <end position="313"/>
    </location>
</feature>
<dbReference type="PANTHER" id="PTHR37984">
    <property type="entry name" value="PROTEIN CBG26694"/>
    <property type="match status" value="1"/>
</dbReference>
<name>A0A5S6QEN4_TRIMR</name>
<dbReference type="Proteomes" id="UP000046395">
    <property type="component" value="Unassembled WGS sequence"/>
</dbReference>
<evidence type="ECO:0000256" key="1">
    <source>
        <dbReference type="SAM" id="MobiDB-lite"/>
    </source>
</evidence>
<feature type="region of interest" description="Disordered" evidence="1">
    <location>
        <begin position="296"/>
        <end position="315"/>
    </location>
</feature>
<dbReference type="PANTHER" id="PTHR37984:SF5">
    <property type="entry name" value="PROTEIN NYNRIN-LIKE"/>
    <property type="match status" value="1"/>
</dbReference>
<dbReference type="InterPro" id="IPR036397">
    <property type="entry name" value="RNaseH_sf"/>
</dbReference>
<evidence type="ECO:0000313" key="3">
    <source>
        <dbReference type="Proteomes" id="UP000046395"/>
    </source>
</evidence>
<dbReference type="STRING" id="70415.A0A5S6QEN4"/>
<feature type="domain" description="Integrase catalytic" evidence="2">
    <location>
        <begin position="70"/>
        <end position="191"/>
    </location>
</feature>
<dbReference type="GO" id="GO:0003676">
    <property type="term" value="F:nucleic acid binding"/>
    <property type="evidence" value="ECO:0007669"/>
    <property type="project" value="InterPro"/>
</dbReference>
<protein>
    <submittedName>
        <fullName evidence="4">Integrase catalytic domain-containing protein</fullName>
    </submittedName>
</protein>
<dbReference type="AlphaFoldDB" id="A0A5S6QEN4"/>
<dbReference type="InterPro" id="IPR012337">
    <property type="entry name" value="RNaseH-like_sf"/>
</dbReference>
<organism evidence="3 4">
    <name type="scientific">Trichuris muris</name>
    <name type="common">Mouse whipworm</name>
    <dbReference type="NCBI Taxonomy" id="70415"/>
    <lineage>
        <taxon>Eukaryota</taxon>
        <taxon>Metazoa</taxon>
        <taxon>Ecdysozoa</taxon>
        <taxon>Nematoda</taxon>
        <taxon>Enoplea</taxon>
        <taxon>Dorylaimia</taxon>
        <taxon>Trichinellida</taxon>
        <taxon>Trichuridae</taxon>
        <taxon>Trichuris</taxon>
    </lineage>
</organism>
<feature type="compositionally biased region" description="Basic and acidic residues" evidence="1">
    <location>
        <begin position="1"/>
        <end position="15"/>
    </location>
</feature>
<dbReference type="Pfam" id="PF00665">
    <property type="entry name" value="rve"/>
    <property type="match status" value="1"/>
</dbReference>
<keyword evidence="3" id="KW-1185">Reference proteome</keyword>
<dbReference type="InterPro" id="IPR050951">
    <property type="entry name" value="Retrovirus_Pol_polyprotein"/>
</dbReference>
<dbReference type="PROSITE" id="PS50994">
    <property type="entry name" value="INTEGRASE"/>
    <property type="match status" value="1"/>
</dbReference>
<accession>A0A5S6QEN4</accession>
<evidence type="ECO:0000259" key="2">
    <source>
        <dbReference type="PROSITE" id="PS50994"/>
    </source>
</evidence>
<dbReference type="WBParaSite" id="TMUE_1000005639.1">
    <property type="protein sequence ID" value="TMUE_1000005639.1"/>
    <property type="gene ID" value="WBGene00299333"/>
</dbReference>
<dbReference type="SUPFAM" id="SSF53098">
    <property type="entry name" value="Ribonuclease H-like"/>
    <property type="match status" value="1"/>
</dbReference>
<evidence type="ECO:0000313" key="4">
    <source>
        <dbReference type="WBParaSite" id="TMUE_1000005639.1"/>
    </source>
</evidence>
<proteinExistence type="predicted"/>
<sequence>MANTDRPSRNSELRRSSGNRNGPDDYANSVPIRSSRGKTNSLLCKTKRPDGIKKGSLAKVVNNCDVCLSVDPAPLKWRHGSLNVERIWQRVSMDITHFRGRIYLTLIDCGPSRYAIWRPLKCHSSTAVSEQLESIFCERGAPEELLTDNDTAFRSKVSDDLVKKWGVRLRFRCAYVPSGNGILERCHRSVKVIAARKECGISEAVYWYNLRPRDDCSEATAPANAIYRYPVRARGIELITHDVQDVSNSFVEGDLVWVRQPGARCDSQFAKGTITKILSDQTVEVDGMARHVKDIRHRSSHAEYQDKPTTSRDESDDEMLLYLTDENQAAETDSFTRTVTSPQEPEVVRLRMVEFICELCNFCDRRSCLRLSSAVFDVYDQFETEDKRKLEKVRKSLLAPFSIDPFMAQRELAFLAGGKSEKVPA</sequence>
<reference evidence="4" key="1">
    <citation type="submission" date="2019-12" db="UniProtKB">
        <authorList>
            <consortium name="WormBaseParasite"/>
        </authorList>
    </citation>
    <scope>IDENTIFICATION</scope>
</reference>
<dbReference type="InterPro" id="IPR001584">
    <property type="entry name" value="Integrase_cat-core"/>
</dbReference>
<dbReference type="Gene3D" id="3.30.420.10">
    <property type="entry name" value="Ribonuclease H-like superfamily/Ribonuclease H"/>
    <property type="match status" value="1"/>
</dbReference>
<dbReference type="GO" id="GO:0015074">
    <property type="term" value="P:DNA integration"/>
    <property type="evidence" value="ECO:0007669"/>
    <property type="project" value="InterPro"/>
</dbReference>
<feature type="region of interest" description="Disordered" evidence="1">
    <location>
        <begin position="1"/>
        <end position="34"/>
    </location>
</feature>